<name>A0AAV7I0P3_COTGL</name>
<gene>
    <name evidence="2" type="ORF">KQX54_000340</name>
</gene>
<evidence type="ECO:0000256" key="1">
    <source>
        <dbReference type="SAM" id="MobiDB-lite"/>
    </source>
</evidence>
<keyword evidence="3" id="KW-1185">Reference proteome</keyword>
<dbReference type="AlphaFoldDB" id="A0AAV7I0P3"/>
<feature type="compositionally biased region" description="Polar residues" evidence="1">
    <location>
        <begin position="13"/>
        <end position="25"/>
    </location>
</feature>
<proteinExistence type="predicted"/>
<organism evidence="2 3">
    <name type="scientific">Cotesia glomerata</name>
    <name type="common">Lepidopteran parasitic wasp</name>
    <name type="synonym">Apanteles glomeratus</name>
    <dbReference type="NCBI Taxonomy" id="32391"/>
    <lineage>
        <taxon>Eukaryota</taxon>
        <taxon>Metazoa</taxon>
        <taxon>Ecdysozoa</taxon>
        <taxon>Arthropoda</taxon>
        <taxon>Hexapoda</taxon>
        <taxon>Insecta</taxon>
        <taxon>Pterygota</taxon>
        <taxon>Neoptera</taxon>
        <taxon>Endopterygota</taxon>
        <taxon>Hymenoptera</taxon>
        <taxon>Apocrita</taxon>
        <taxon>Ichneumonoidea</taxon>
        <taxon>Braconidae</taxon>
        <taxon>Microgastrinae</taxon>
        <taxon>Cotesia</taxon>
    </lineage>
</organism>
<reference evidence="2 3" key="1">
    <citation type="journal article" date="2021" name="J. Hered.">
        <title>A chromosome-level genome assembly of the parasitoid wasp, Cotesia glomerata (Hymenoptera: Braconidae).</title>
        <authorList>
            <person name="Pinto B.J."/>
            <person name="Weis J.J."/>
            <person name="Gamble T."/>
            <person name="Ode P.J."/>
            <person name="Paul R."/>
            <person name="Zaspel J.M."/>
        </authorList>
    </citation>
    <scope>NUCLEOTIDE SEQUENCE [LARGE SCALE GENOMIC DNA]</scope>
    <source>
        <strain evidence="2">CgM1</strain>
    </source>
</reference>
<sequence length="69" mass="7761">MSEILSKQIKFQGHSSQDTGSQCNNNEIKSRILMTLAIRDGETDDRGVKFGAYNKQQIGWDEGEARKEA</sequence>
<dbReference type="EMBL" id="JAHXZJ010001710">
    <property type="protein sequence ID" value="KAH0551028.1"/>
    <property type="molecule type" value="Genomic_DNA"/>
</dbReference>
<feature type="region of interest" description="Disordered" evidence="1">
    <location>
        <begin position="1"/>
        <end position="25"/>
    </location>
</feature>
<dbReference type="Proteomes" id="UP000826195">
    <property type="component" value="Unassembled WGS sequence"/>
</dbReference>
<protein>
    <submittedName>
        <fullName evidence="2">Uncharacterized protein</fullName>
    </submittedName>
</protein>
<evidence type="ECO:0000313" key="3">
    <source>
        <dbReference type="Proteomes" id="UP000826195"/>
    </source>
</evidence>
<accession>A0AAV7I0P3</accession>
<comment type="caution">
    <text evidence="2">The sequence shown here is derived from an EMBL/GenBank/DDBJ whole genome shotgun (WGS) entry which is preliminary data.</text>
</comment>
<evidence type="ECO:0000313" key="2">
    <source>
        <dbReference type="EMBL" id="KAH0551028.1"/>
    </source>
</evidence>